<comment type="catalytic activity">
    <reaction evidence="16">
        <text>a ubiquinone + NADH + 5 H(+)(in) = a ubiquinol + NAD(+) + 4 H(+)(out)</text>
        <dbReference type="Rhea" id="RHEA:29091"/>
        <dbReference type="Rhea" id="RHEA-COMP:9565"/>
        <dbReference type="Rhea" id="RHEA-COMP:9566"/>
        <dbReference type="ChEBI" id="CHEBI:15378"/>
        <dbReference type="ChEBI" id="CHEBI:16389"/>
        <dbReference type="ChEBI" id="CHEBI:17976"/>
        <dbReference type="ChEBI" id="CHEBI:57540"/>
        <dbReference type="ChEBI" id="CHEBI:57945"/>
        <dbReference type="EC" id="7.1.1.2"/>
    </reaction>
    <physiologicalReaction direction="left-to-right" evidence="16">
        <dbReference type="Rhea" id="RHEA:29092"/>
    </physiologicalReaction>
</comment>
<dbReference type="GO" id="GO:0030964">
    <property type="term" value="C:NADH dehydrogenase complex"/>
    <property type="evidence" value="ECO:0007669"/>
    <property type="project" value="TreeGrafter"/>
</dbReference>
<evidence type="ECO:0000256" key="6">
    <source>
        <dbReference type="ARBA" id="ARBA00022660"/>
    </source>
</evidence>
<keyword evidence="9 17" id="KW-0249">Electron transport</keyword>
<dbReference type="GO" id="GO:0016651">
    <property type="term" value="F:oxidoreductase activity, acting on NAD(P)H"/>
    <property type="evidence" value="ECO:0007669"/>
    <property type="project" value="InterPro"/>
</dbReference>
<dbReference type="GO" id="GO:0008137">
    <property type="term" value="F:NADH dehydrogenase (ubiquinone) activity"/>
    <property type="evidence" value="ECO:0007669"/>
    <property type="project" value="UniProtKB-EC"/>
</dbReference>
<evidence type="ECO:0000256" key="1">
    <source>
        <dbReference type="ARBA" id="ARBA00004225"/>
    </source>
</evidence>
<keyword evidence="11 17" id="KW-0520">NAD</keyword>
<evidence type="ECO:0000256" key="3">
    <source>
        <dbReference type="ARBA" id="ARBA00012944"/>
    </source>
</evidence>
<keyword evidence="17" id="KW-0999">Mitochondrion inner membrane</keyword>
<evidence type="ECO:0000256" key="13">
    <source>
        <dbReference type="ARBA" id="ARBA00023128"/>
    </source>
</evidence>
<dbReference type="GO" id="GO:0042773">
    <property type="term" value="P:ATP synthesis coupled electron transport"/>
    <property type="evidence" value="ECO:0007669"/>
    <property type="project" value="UniProtKB-UniRule"/>
</dbReference>
<evidence type="ECO:0000256" key="15">
    <source>
        <dbReference type="ARBA" id="ARBA00043911"/>
    </source>
</evidence>
<evidence type="ECO:0000256" key="4">
    <source>
        <dbReference type="ARBA" id="ARBA00016612"/>
    </source>
</evidence>
<evidence type="ECO:0000256" key="2">
    <source>
        <dbReference type="ARBA" id="ARBA00010519"/>
    </source>
</evidence>
<keyword evidence="13 17" id="KW-0496">Mitochondrion</keyword>
<evidence type="ECO:0000256" key="5">
    <source>
        <dbReference type="ARBA" id="ARBA00022448"/>
    </source>
</evidence>
<dbReference type="Pfam" id="PF00420">
    <property type="entry name" value="Oxidored_q2"/>
    <property type="match status" value="1"/>
</dbReference>
<evidence type="ECO:0000256" key="17">
    <source>
        <dbReference type="RuleBase" id="RU004419"/>
    </source>
</evidence>
<dbReference type="EMBL" id="KP742974">
    <property type="protein sequence ID" value="AKC58433.1"/>
    <property type="molecule type" value="Genomic_DNA"/>
</dbReference>
<proteinExistence type="inferred from homology"/>
<evidence type="ECO:0000256" key="7">
    <source>
        <dbReference type="ARBA" id="ARBA00022692"/>
    </source>
</evidence>
<gene>
    <name evidence="18" type="primary">ND4L</name>
</gene>
<dbReference type="Gene3D" id="1.10.287.3510">
    <property type="match status" value="1"/>
</dbReference>
<evidence type="ECO:0000256" key="12">
    <source>
        <dbReference type="ARBA" id="ARBA00023075"/>
    </source>
</evidence>
<dbReference type="InterPro" id="IPR039428">
    <property type="entry name" value="NUOK/Mnh_C1-like"/>
</dbReference>
<evidence type="ECO:0000313" key="18">
    <source>
        <dbReference type="EMBL" id="AKC58433.1"/>
    </source>
</evidence>
<keyword evidence="8 17" id="KW-1278">Translocase</keyword>
<sequence>MPLTLIFTSFFLALLGLSLQRKHLLSLLLTLESMALALYVSTALWALNNTSLPMMAAPLIILTFSACEAGMGLSLMIATARTHNTDQLKALNLLKC</sequence>
<evidence type="ECO:0000256" key="9">
    <source>
        <dbReference type="ARBA" id="ARBA00022982"/>
    </source>
</evidence>
<organism evidence="18">
    <name type="scientific">Lampetra aepyptera</name>
    <name type="common">Least brook lamprey</name>
    <dbReference type="NCBI Taxonomy" id="7752"/>
    <lineage>
        <taxon>Eukaryota</taxon>
        <taxon>Metazoa</taxon>
        <taxon>Chordata</taxon>
        <taxon>Craniata</taxon>
        <taxon>Vertebrata</taxon>
        <taxon>Cyclostomata</taxon>
        <taxon>Hyperoartia</taxon>
        <taxon>Petromyzontiformes</taxon>
        <taxon>Petromyzontidae</taxon>
        <taxon>Lampetra</taxon>
    </lineage>
</organism>
<keyword evidence="14 17" id="KW-0472">Membrane</keyword>
<dbReference type="CTD" id="4539"/>
<keyword evidence="6 17" id="KW-0679">Respiratory chain</keyword>
<dbReference type="GO" id="GO:0005743">
    <property type="term" value="C:mitochondrial inner membrane"/>
    <property type="evidence" value="ECO:0007669"/>
    <property type="project" value="UniProtKB-SubCell"/>
</dbReference>
<dbReference type="GeneID" id="24143966"/>
<dbReference type="InterPro" id="IPR001133">
    <property type="entry name" value="NADH_UbQ_OxRdtase_chain4L/K"/>
</dbReference>
<evidence type="ECO:0000256" key="14">
    <source>
        <dbReference type="ARBA" id="ARBA00023136"/>
    </source>
</evidence>
<keyword evidence="12 17" id="KW-0830">Ubiquinone</keyword>
<keyword evidence="7 17" id="KW-0812">Transmembrane</keyword>
<evidence type="ECO:0000256" key="11">
    <source>
        <dbReference type="ARBA" id="ARBA00023027"/>
    </source>
</evidence>
<reference evidence="18" key="1">
    <citation type="submission" date="2015-02" db="EMBL/GenBank/DDBJ databases">
        <title>The Complete Nucleotide Sequence of the Mitochondrial DNA of the Least Brook Lamprey(Lampetra aepyptera).</title>
        <authorList>
            <person name="Pu J."/>
            <person name="Ren J."/>
            <person name="Buchinger T."/>
            <person name="Li W."/>
        </authorList>
    </citation>
    <scope>NUCLEOTIDE SEQUENCE</scope>
    <source>
        <tissue evidence="18">Muscle</tissue>
    </source>
</reference>
<geneLocation type="mitochondrion" evidence="18"/>
<comment type="function">
    <text evidence="15">Core subunit of the mitochondrial membrane respiratory chain NADH dehydrogenase (Complex I) which catalyzes electron transfer from NADH through the respiratory chain, using ubiquinone as an electron acceptor. Part of the enzyme membrane arm which is embedded in the lipid bilayer and involved in proton translocation.</text>
</comment>
<dbReference type="RefSeq" id="YP_009133158.1">
    <property type="nucleotide sequence ID" value="NC_026917.1"/>
</dbReference>
<accession>A0A0E3Y6M7</accession>
<comment type="subcellular location">
    <subcellularLocation>
        <location evidence="17">Mitochondrion inner membrane</location>
        <topology evidence="17">Multi-pass membrane protein</topology>
    </subcellularLocation>
    <subcellularLocation>
        <location evidence="1">Mitochondrion membrane</location>
        <topology evidence="1">Multi-pass membrane protein</topology>
    </subcellularLocation>
</comment>
<evidence type="ECO:0000256" key="8">
    <source>
        <dbReference type="ARBA" id="ARBA00022967"/>
    </source>
</evidence>
<name>A0A0E3Y6M7_LAMAE</name>
<dbReference type="PANTHER" id="PTHR11434">
    <property type="entry name" value="NADH-UBIQUINONE OXIDOREDUCTASE SUBUNIT ND4L"/>
    <property type="match status" value="1"/>
</dbReference>
<evidence type="ECO:0000256" key="10">
    <source>
        <dbReference type="ARBA" id="ARBA00022989"/>
    </source>
</evidence>
<keyword evidence="5 17" id="KW-0813">Transport</keyword>
<evidence type="ECO:0000256" key="16">
    <source>
        <dbReference type="ARBA" id="ARBA00048769"/>
    </source>
</evidence>
<dbReference type="PANTHER" id="PTHR11434:SF0">
    <property type="entry name" value="NADH-UBIQUINONE OXIDOREDUCTASE CHAIN 4L"/>
    <property type="match status" value="1"/>
</dbReference>
<protein>
    <recommendedName>
        <fullName evidence="4 17">NADH-ubiquinone oxidoreductase chain 4L</fullName>
        <ecNumber evidence="3 17">7.1.1.2</ecNumber>
    </recommendedName>
</protein>
<feature type="transmembrane region" description="Helical" evidence="17">
    <location>
        <begin position="59"/>
        <end position="80"/>
    </location>
</feature>
<dbReference type="EC" id="7.1.1.2" evidence="3 17"/>
<comment type="similarity">
    <text evidence="2 17">Belongs to the complex I subunit 4L family.</text>
</comment>
<dbReference type="AlphaFoldDB" id="A0A0E3Y6M7"/>
<keyword evidence="10 17" id="KW-1133">Transmembrane helix</keyword>
<feature type="transmembrane region" description="Helical" evidence="17">
    <location>
        <begin position="28"/>
        <end position="47"/>
    </location>
</feature>